<dbReference type="PANTHER" id="PTHR43489:SF7">
    <property type="entry name" value="3-DEHYDRO-D-GULOSIDE 4-EPIMERASE-RELATED"/>
    <property type="match status" value="1"/>
</dbReference>
<name>A0A7C5KC30_9BACT</name>
<feature type="domain" description="Xylose isomerase-like TIM barrel" evidence="2">
    <location>
        <begin position="24"/>
        <end position="277"/>
    </location>
</feature>
<evidence type="ECO:0000313" key="3">
    <source>
        <dbReference type="EMBL" id="HHI66196.1"/>
    </source>
</evidence>
<dbReference type="InterPro" id="IPR013022">
    <property type="entry name" value="Xyl_isomerase-like_TIM-brl"/>
</dbReference>
<dbReference type="GO" id="GO:0016853">
    <property type="term" value="F:isomerase activity"/>
    <property type="evidence" value="ECO:0007669"/>
    <property type="project" value="UniProtKB-KW"/>
</dbReference>
<accession>A0A7C5KC30</accession>
<keyword evidence="1 3" id="KW-0413">Isomerase</keyword>
<gene>
    <name evidence="3" type="ORF">ENL70_06595</name>
</gene>
<evidence type="ECO:0000256" key="1">
    <source>
        <dbReference type="ARBA" id="ARBA00023235"/>
    </source>
</evidence>
<dbReference type="Pfam" id="PF01261">
    <property type="entry name" value="AP_endonuc_2"/>
    <property type="match status" value="1"/>
</dbReference>
<dbReference type="InterPro" id="IPR050417">
    <property type="entry name" value="Sugar_Epim/Isomerase"/>
</dbReference>
<protein>
    <submittedName>
        <fullName evidence="3">Sugar phosphate isomerase/epimerase</fullName>
    </submittedName>
</protein>
<organism evidence="3">
    <name type="scientific">Thermodesulfobium narugense</name>
    <dbReference type="NCBI Taxonomy" id="184064"/>
    <lineage>
        <taxon>Bacteria</taxon>
        <taxon>Pseudomonadati</taxon>
        <taxon>Thermodesulfobiota</taxon>
        <taxon>Thermodesulfobiia</taxon>
        <taxon>Thermodesulfobiales</taxon>
        <taxon>Thermodesulfobiaceae</taxon>
        <taxon>Thermodesulfobium</taxon>
    </lineage>
</organism>
<proteinExistence type="predicted"/>
<dbReference type="Gene3D" id="3.20.20.150">
    <property type="entry name" value="Divalent-metal-dependent TIM barrel enzymes"/>
    <property type="match status" value="1"/>
</dbReference>
<dbReference type="SUPFAM" id="SSF51658">
    <property type="entry name" value="Xylose isomerase-like"/>
    <property type="match status" value="1"/>
</dbReference>
<dbReference type="InterPro" id="IPR036237">
    <property type="entry name" value="Xyl_isomerase-like_sf"/>
</dbReference>
<reference evidence="3" key="1">
    <citation type="journal article" date="2020" name="mSystems">
        <title>Genome- and Community-Level Interaction Insights into Carbon Utilization and Element Cycling Functions of Hydrothermarchaeota in Hydrothermal Sediment.</title>
        <authorList>
            <person name="Zhou Z."/>
            <person name="Liu Y."/>
            <person name="Xu W."/>
            <person name="Pan J."/>
            <person name="Luo Z.H."/>
            <person name="Li M."/>
        </authorList>
    </citation>
    <scope>NUCLEOTIDE SEQUENCE [LARGE SCALE GENOMIC DNA]</scope>
    <source>
        <strain evidence="3">SpSt-1019</strain>
    </source>
</reference>
<dbReference type="PANTHER" id="PTHR43489">
    <property type="entry name" value="ISOMERASE"/>
    <property type="match status" value="1"/>
</dbReference>
<dbReference type="EMBL" id="DRUY01000221">
    <property type="protein sequence ID" value="HHI66196.1"/>
    <property type="molecule type" value="Genomic_DNA"/>
</dbReference>
<comment type="caution">
    <text evidence="3">The sequence shown here is derived from an EMBL/GenBank/DDBJ whole genome shotgun (WGS) entry which is preliminary data.</text>
</comment>
<dbReference type="AlphaFoldDB" id="A0A7C5KC30"/>
<evidence type="ECO:0000259" key="2">
    <source>
        <dbReference type="Pfam" id="PF01261"/>
    </source>
</evidence>
<sequence length="279" mass="31239">MKFGVYLGLWDSKILEDSKTEYIFKTVSDIGYDDIEIPLNEPKNIDIQLVKKMSKKFNIDVTTSVALPANANFMSINEKEIEYAKSFMKNCIQIASSIGSSVLGGVIYAPWGETNVNKTSKAFKSLIDNLKDVDKYAKSLGVKLCIEPVNRFESNVINTANEGLSLIEKIDSDNIFILLDTFHMNIEEKDITSTIKRVGKKIGHFHTCENDRGIPGTGHIPWKNIIEALKAIDYDGYLVFEAFKALETLKAASIWRPDELTPDAANSANESLRFLKSLV</sequence>